<evidence type="ECO:0000313" key="2">
    <source>
        <dbReference type="EMBL" id="NEY70996.1"/>
    </source>
</evidence>
<keyword evidence="3" id="KW-1185">Reference proteome</keyword>
<feature type="transmembrane region" description="Helical" evidence="1">
    <location>
        <begin position="101"/>
        <end position="122"/>
    </location>
</feature>
<keyword evidence="1" id="KW-0812">Transmembrane</keyword>
<gene>
    <name evidence="2" type="ORF">G4D63_04485</name>
</gene>
<reference evidence="2 3" key="1">
    <citation type="submission" date="2020-02" db="EMBL/GenBank/DDBJ databases">
        <title>Bacillus aquiflavi sp. nov., isolated from yellow water of strong flavor Chinese baijiu in Yibin region of China.</title>
        <authorList>
            <person name="Xie J."/>
        </authorList>
    </citation>
    <scope>NUCLEOTIDE SEQUENCE [LARGE SCALE GENOMIC DNA]</scope>
    <source>
        <strain evidence="2 3">SA4</strain>
    </source>
</reference>
<accession>A0A6M0Q3M2</accession>
<dbReference type="NCBIfam" id="NF041644">
    <property type="entry name" value="CBO0543_fam"/>
    <property type="match status" value="1"/>
</dbReference>
<name>A0A6M0Q3M2_9BACI</name>
<dbReference type="EMBL" id="JAAIWM010000001">
    <property type="protein sequence ID" value="NEY70996.1"/>
    <property type="molecule type" value="Genomic_DNA"/>
</dbReference>
<dbReference type="AlphaFoldDB" id="A0A6M0Q3M2"/>
<dbReference type="RefSeq" id="WP_163178088.1">
    <property type="nucleotide sequence ID" value="NZ_JAAIWM010000001.1"/>
</dbReference>
<feature type="transmembrane region" description="Helical" evidence="1">
    <location>
        <begin position="43"/>
        <end position="62"/>
    </location>
</feature>
<keyword evidence="1" id="KW-0472">Membrane</keyword>
<evidence type="ECO:0000256" key="1">
    <source>
        <dbReference type="SAM" id="Phobius"/>
    </source>
</evidence>
<organism evidence="2 3">
    <name type="scientific">Bacillus mesophilus</name>
    <dbReference type="NCBI Taxonomy" id="1808955"/>
    <lineage>
        <taxon>Bacteria</taxon>
        <taxon>Bacillati</taxon>
        <taxon>Bacillota</taxon>
        <taxon>Bacilli</taxon>
        <taxon>Bacillales</taxon>
        <taxon>Bacillaceae</taxon>
        <taxon>Bacillus</taxon>
    </lineage>
</organism>
<sequence length="192" mass="22976">MDTFTPHFVILSVNSRWEEIIQLKLKLRDLSLEHWMDETVFSFNWWLLLFSSIIFFIIWIKVLDKKRIIEISAFGLLVGTITFLLDIIGVSLVFWSYPDQLIPLVNSIFEIHNIHLPIIYMIIYQYFKTWKSFLIALTVSSSIFAFVLEPLTVWLGIYEVYRWKYLFSFPIYILGGILIRWAIIKVKEIEKR</sequence>
<feature type="transmembrane region" description="Helical" evidence="1">
    <location>
        <begin position="74"/>
        <end position="95"/>
    </location>
</feature>
<feature type="transmembrane region" description="Helical" evidence="1">
    <location>
        <begin position="163"/>
        <end position="183"/>
    </location>
</feature>
<dbReference type="Proteomes" id="UP000481043">
    <property type="component" value="Unassembled WGS sequence"/>
</dbReference>
<protein>
    <submittedName>
        <fullName evidence="2">Uncharacterized protein</fullName>
    </submittedName>
</protein>
<proteinExistence type="predicted"/>
<feature type="transmembrane region" description="Helical" evidence="1">
    <location>
        <begin position="134"/>
        <end position="157"/>
    </location>
</feature>
<evidence type="ECO:0000313" key="3">
    <source>
        <dbReference type="Proteomes" id="UP000481043"/>
    </source>
</evidence>
<keyword evidence="1" id="KW-1133">Transmembrane helix</keyword>
<comment type="caution">
    <text evidence="2">The sequence shown here is derived from an EMBL/GenBank/DDBJ whole genome shotgun (WGS) entry which is preliminary data.</text>
</comment>
<dbReference type="InterPro" id="IPR048147">
    <property type="entry name" value="CBO0543-like"/>
</dbReference>